<dbReference type="Proteomes" id="UP000652176">
    <property type="component" value="Unassembled WGS sequence"/>
</dbReference>
<dbReference type="Gene3D" id="1.10.760.10">
    <property type="entry name" value="Cytochrome c-like domain"/>
    <property type="match status" value="1"/>
</dbReference>
<dbReference type="Pfam" id="PF13442">
    <property type="entry name" value="Cytochrome_CBB3"/>
    <property type="match status" value="1"/>
</dbReference>
<dbReference type="InterPro" id="IPR009056">
    <property type="entry name" value="Cyt_c-like_dom"/>
</dbReference>
<evidence type="ECO:0000256" key="2">
    <source>
        <dbReference type="ARBA" id="ARBA00022723"/>
    </source>
</evidence>
<sequence>MRVLLNIVSIAFGLILFAGGMSAAHADRPRTSSSNSTDSKGSSTGGSTASTTITTPPTCITPTQDAAGEGRRAYMRMNCYSCHGGGGHGGAMGPSLVGEADETGEAVLNGKGEGMPSFKNNLCPNDIANLKAYLQLLDTGTEPSFVRWWEPNPSR</sequence>
<feature type="domain" description="Cytochrome c" evidence="7">
    <location>
        <begin position="65"/>
        <end position="138"/>
    </location>
</feature>
<keyword evidence="1 4" id="KW-0349">Heme</keyword>
<feature type="chain" id="PRO_5045284633" evidence="6">
    <location>
        <begin position="27"/>
        <end position="155"/>
    </location>
</feature>
<feature type="signal peptide" evidence="6">
    <location>
        <begin position="1"/>
        <end position="26"/>
    </location>
</feature>
<dbReference type="RefSeq" id="WP_192375413.1">
    <property type="nucleotide sequence ID" value="NZ_CAJHIV010000001.1"/>
</dbReference>
<keyword evidence="9" id="KW-1185">Reference proteome</keyword>
<dbReference type="PROSITE" id="PS51007">
    <property type="entry name" value="CYTC"/>
    <property type="match status" value="1"/>
</dbReference>
<keyword evidence="2 4" id="KW-0479">Metal-binding</keyword>
<evidence type="ECO:0000256" key="5">
    <source>
        <dbReference type="SAM" id="MobiDB-lite"/>
    </source>
</evidence>
<proteinExistence type="predicted"/>
<accession>A0ABR9D5F5</accession>
<feature type="compositionally biased region" description="Low complexity" evidence="5">
    <location>
        <begin position="31"/>
        <end position="63"/>
    </location>
</feature>
<evidence type="ECO:0000256" key="4">
    <source>
        <dbReference type="PROSITE-ProRule" id="PRU00433"/>
    </source>
</evidence>
<keyword evidence="3 4" id="KW-0408">Iron</keyword>
<dbReference type="EMBL" id="JACXSS010000001">
    <property type="protein sequence ID" value="MBD9357112.1"/>
    <property type="molecule type" value="Genomic_DNA"/>
</dbReference>
<dbReference type="SUPFAM" id="SSF46626">
    <property type="entry name" value="Cytochrome c"/>
    <property type="match status" value="1"/>
</dbReference>
<evidence type="ECO:0000313" key="8">
    <source>
        <dbReference type="EMBL" id="MBD9357112.1"/>
    </source>
</evidence>
<keyword evidence="6" id="KW-0732">Signal</keyword>
<evidence type="ECO:0000256" key="6">
    <source>
        <dbReference type="SAM" id="SignalP"/>
    </source>
</evidence>
<evidence type="ECO:0000313" key="9">
    <source>
        <dbReference type="Proteomes" id="UP000652176"/>
    </source>
</evidence>
<gene>
    <name evidence="8" type="ORF">IE877_14705</name>
</gene>
<dbReference type="InterPro" id="IPR036909">
    <property type="entry name" value="Cyt_c-like_dom_sf"/>
</dbReference>
<organism evidence="8 9">
    <name type="scientific">Methylomonas albis</name>
    <dbReference type="NCBI Taxonomy" id="1854563"/>
    <lineage>
        <taxon>Bacteria</taxon>
        <taxon>Pseudomonadati</taxon>
        <taxon>Pseudomonadota</taxon>
        <taxon>Gammaproteobacteria</taxon>
        <taxon>Methylococcales</taxon>
        <taxon>Methylococcaceae</taxon>
        <taxon>Methylomonas</taxon>
    </lineage>
</organism>
<evidence type="ECO:0000256" key="1">
    <source>
        <dbReference type="ARBA" id="ARBA00022617"/>
    </source>
</evidence>
<evidence type="ECO:0000256" key="3">
    <source>
        <dbReference type="ARBA" id="ARBA00023004"/>
    </source>
</evidence>
<comment type="caution">
    <text evidence="8">The sequence shown here is derived from an EMBL/GenBank/DDBJ whole genome shotgun (WGS) entry which is preliminary data.</text>
</comment>
<reference evidence="8 9" key="1">
    <citation type="submission" date="2020-09" db="EMBL/GenBank/DDBJ databases">
        <title>Methylomonas albis sp. nov. and Methylomonas fluvii sp. nov.: Two cold-adapted methanotrophs from the River Elbe and an amended description of Methylovulum psychrotolerans strain Eb1.</title>
        <authorList>
            <person name="Bussmann I.K."/>
            <person name="Klings K.-W."/>
            <person name="Warnstedt J."/>
            <person name="Hoppert M."/>
            <person name="Saborowski A."/>
            <person name="Horn F."/>
            <person name="Liebner S."/>
        </authorList>
    </citation>
    <scope>NUCLEOTIDE SEQUENCE [LARGE SCALE GENOMIC DNA]</scope>
    <source>
        <strain evidence="8 9">EbA</strain>
    </source>
</reference>
<name>A0ABR9D5F5_9GAMM</name>
<protein>
    <submittedName>
        <fullName evidence="8">Cytochrome c</fullName>
    </submittedName>
</protein>
<evidence type="ECO:0000259" key="7">
    <source>
        <dbReference type="PROSITE" id="PS51007"/>
    </source>
</evidence>
<feature type="region of interest" description="Disordered" evidence="5">
    <location>
        <begin position="25"/>
        <end position="65"/>
    </location>
</feature>